<reference evidence="2 3" key="1">
    <citation type="submission" date="2019-02" db="EMBL/GenBank/DDBJ databases">
        <title>Deep-cultivation of Planctomycetes and their phenomic and genomic characterization uncovers novel biology.</title>
        <authorList>
            <person name="Wiegand S."/>
            <person name="Jogler M."/>
            <person name="Boedeker C."/>
            <person name="Pinto D."/>
            <person name="Vollmers J."/>
            <person name="Rivas-Marin E."/>
            <person name="Kohn T."/>
            <person name="Peeters S.H."/>
            <person name="Heuer A."/>
            <person name="Rast P."/>
            <person name="Oberbeckmann S."/>
            <person name="Bunk B."/>
            <person name="Jeske O."/>
            <person name="Meyerdierks A."/>
            <person name="Storesund J.E."/>
            <person name="Kallscheuer N."/>
            <person name="Luecker S."/>
            <person name="Lage O.M."/>
            <person name="Pohl T."/>
            <person name="Merkel B.J."/>
            <person name="Hornburger P."/>
            <person name="Mueller R.-W."/>
            <person name="Bruemmer F."/>
            <person name="Labrenz M."/>
            <person name="Spormann A.M."/>
            <person name="Op den Camp H."/>
            <person name="Overmann J."/>
            <person name="Amann R."/>
            <person name="Jetten M.S.M."/>
            <person name="Mascher T."/>
            <person name="Medema M.H."/>
            <person name="Devos D.P."/>
            <person name="Kaster A.-K."/>
            <person name="Ovreas L."/>
            <person name="Rohde M."/>
            <person name="Galperin M.Y."/>
            <person name="Jogler C."/>
        </authorList>
    </citation>
    <scope>NUCLEOTIDE SEQUENCE [LARGE SCALE GENOMIC DNA]</scope>
    <source>
        <strain evidence="2 3">ETA_A8</strain>
    </source>
</reference>
<keyword evidence="1" id="KW-1133">Transmembrane helix</keyword>
<organism evidence="2 3">
    <name type="scientific">Anatilimnocola aggregata</name>
    <dbReference type="NCBI Taxonomy" id="2528021"/>
    <lineage>
        <taxon>Bacteria</taxon>
        <taxon>Pseudomonadati</taxon>
        <taxon>Planctomycetota</taxon>
        <taxon>Planctomycetia</taxon>
        <taxon>Pirellulales</taxon>
        <taxon>Pirellulaceae</taxon>
        <taxon>Anatilimnocola</taxon>
    </lineage>
</organism>
<feature type="transmembrane region" description="Helical" evidence="1">
    <location>
        <begin position="184"/>
        <end position="216"/>
    </location>
</feature>
<feature type="transmembrane region" description="Helical" evidence="1">
    <location>
        <begin position="97"/>
        <end position="116"/>
    </location>
</feature>
<keyword evidence="1" id="KW-0472">Membrane</keyword>
<accession>A0A517YL45</accession>
<sequence>MPQAWLHSAITIWLCRGMLAMGGVLWFFNRGLPWSCWLTTAGFTALWSLHVETTHNTAHIFNLPNMLMVIQSLWVTFEAKEIRAAIKAGRYYQTPLMPRWVFLTGVAYIGLFHTAAGLTKLVYSGPGWANGVSLQLWTHLWGHSWAPSTWLILSSRTFTRILQAATLVIETAGVLAIFPRLRPWIGLGILGFYAGVLLTFDYGFHFNALFTALYLLPVESWLTKRAEQRVAAAASTHSP</sequence>
<dbReference type="Proteomes" id="UP000315017">
    <property type="component" value="Chromosome"/>
</dbReference>
<name>A0A517YL45_9BACT</name>
<feature type="transmembrane region" description="Helical" evidence="1">
    <location>
        <begin position="6"/>
        <end position="27"/>
    </location>
</feature>
<evidence type="ECO:0000313" key="3">
    <source>
        <dbReference type="Proteomes" id="UP000315017"/>
    </source>
</evidence>
<proteinExistence type="predicted"/>
<feature type="transmembrane region" description="Helical" evidence="1">
    <location>
        <begin position="160"/>
        <end position="178"/>
    </location>
</feature>
<dbReference type="EMBL" id="CP036274">
    <property type="protein sequence ID" value="QDU30924.1"/>
    <property type="molecule type" value="Genomic_DNA"/>
</dbReference>
<dbReference type="AlphaFoldDB" id="A0A517YL45"/>
<evidence type="ECO:0000313" key="2">
    <source>
        <dbReference type="EMBL" id="QDU30924.1"/>
    </source>
</evidence>
<protein>
    <submittedName>
        <fullName evidence="2">Uncharacterized protein</fullName>
    </submittedName>
</protein>
<gene>
    <name evidence="2" type="ORF">ETAA8_60770</name>
</gene>
<keyword evidence="3" id="KW-1185">Reference proteome</keyword>
<evidence type="ECO:0000256" key="1">
    <source>
        <dbReference type="SAM" id="Phobius"/>
    </source>
</evidence>
<dbReference type="KEGG" id="aagg:ETAA8_60770"/>
<keyword evidence="1" id="KW-0812">Transmembrane</keyword>